<reference evidence="2 3" key="1">
    <citation type="journal article" date="2019" name="Int. J. Syst. Evol. Microbiol.">
        <title>The Global Catalogue of Microorganisms (GCM) 10K type strain sequencing project: providing services to taxonomists for standard genome sequencing and annotation.</title>
        <authorList>
            <consortium name="The Broad Institute Genomics Platform"/>
            <consortium name="The Broad Institute Genome Sequencing Center for Infectious Disease"/>
            <person name="Wu L."/>
            <person name="Ma J."/>
        </authorList>
    </citation>
    <scope>NUCLEOTIDE SEQUENCE [LARGE SCALE GENOMIC DNA]</scope>
    <source>
        <strain evidence="2 3">JCM 9933</strain>
    </source>
</reference>
<proteinExistence type="predicted"/>
<dbReference type="EMBL" id="BAAAFZ010000011">
    <property type="protein sequence ID" value="GAA0575331.1"/>
    <property type="molecule type" value="Genomic_DNA"/>
</dbReference>
<evidence type="ECO:0000313" key="3">
    <source>
        <dbReference type="Proteomes" id="UP001501588"/>
    </source>
</evidence>
<dbReference type="RefSeq" id="WP_343894321.1">
    <property type="nucleotide sequence ID" value="NZ_BAAAFZ010000011.1"/>
</dbReference>
<gene>
    <name evidence="2" type="ORF">GCM10009416_12470</name>
</gene>
<feature type="signal peptide" evidence="1">
    <location>
        <begin position="1"/>
        <end position="20"/>
    </location>
</feature>
<keyword evidence="3" id="KW-1185">Reference proteome</keyword>
<feature type="chain" id="PRO_5046376146" evidence="1">
    <location>
        <begin position="21"/>
        <end position="80"/>
    </location>
</feature>
<comment type="caution">
    <text evidence="2">The sequence shown here is derived from an EMBL/GenBank/DDBJ whole genome shotgun (WGS) entry which is preliminary data.</text>
</comment>
<keyword evidence="1" id="KW-0732">Signal</keyword>
<accession>A0ABN1EVC3</accession>
<organism evidence="2 3">
    <name type="scientific">Craurococcus roseus</name>
    <dbReference type="NCBI Taxonomy" id="77585"/>
    <lineage>
        <taxon>Bacteria</taxon>
        <taxon>Pseudomonadati</taxon>
        <taxon>Pseudomonadota</taxon>
        <taxon>Alphaproteobacteria</taxon>
        <taxon>Acetobacterales</taxon>
        <taxon>Acetobacteraceae</taxon>
        <taxon>Craurococcus</taxon>
    </lineage>
</organism>
<protein>
    <submittedName>
        <fullName evidence="2">Uncharacterized protein</fullName>
    </submittedName>
</protein>
<sequence length="80" mass="7926">MPDFVIVAATVAMLAGPALSSDASATASAPASLNTPTVGFRTYPDAVSCERAAATLVAPAGARLVCLPVEPTSGEMANAY</sequence>
<dbReference type="Proteomes" id="UP001501588">
    <property type="component" value="Unassembled WGS sequence"/>
</dbReference>
<evidence type="ECO:0000313" key="2">
    <source>
        <dbReference type="EMBL" id="GAA0575331.1"/>
    </source>
</evidence>
<evidence type="ECO:0000256" key="1">
    <source>
        <dbReference type="SAM" id="SignalP"/>
    </source>
</evidence>
<name>A0ABN1EVC3_9PROT</name>